<dbReference type="InterPro" id="IPR038185">
    <property type="entry name" value="MyTH4_dom_sf"/>
</dbReference>
<evidence type="ECO:0000256" key="7">
    <source>
        <dbReference type="ARBA" id="ARBA00023175"/>
    </source>
</evidence>
<dbReference type="PROSITE" id="PS50200">
    <property type="entry name" value="RA"/>
    <property type="match status" value="1"/>
</dbReference>
<comment type="similarity">
    <text evidence="2">Belongs to the TRAFAC class myosin-kinesin ATPase superfamily. Myosin family.</text>
</comment>
<protein>
    <recommendedName>
        <fullName evidence="15">MyTH4 domain-containing protein</fullName>
    </recommendedName>
</protein>
<dbReference type="GO" id="GO:0005737">
    <property type="term" value="C:cytoplasm"/>
    <property type="evidence" value="ECO:0007669"/>
    <property type="project" value="UniProtKB-SubCell"/>
</dbReference>
<evidence type="ECO:0000256" key="4">
    <source>
        <dbReference type="ARBA" id="ARBA00022737"/>
    </source>
</evidence>
<dbReference type="GO" id="GO:0003779">
    <property type="term" value="F:actin binding"/>
    <property type="evidence" value="ECO:0007669"/>
    <property type="project" value="UniProtKB-KW"/>
</dbReference>
<dbReference type="RefSeq" id="XP_009535035.1">
    <property type="nucleotide sequence ID" value="XM_009536740.1"/>
</dbReference>
<dbReference type="InterPro" id="IPR019749">
    <property type="entry name" value="Band_41_domain"/>
</dbReference>
<dbReference type="Proteomes" id="UP000002640">
    <property type="component" value="Unassembled WGS sequence"/>
</dbReference>
<evidence type="ECO:0000256" key="9">
    <source>
        <dbReference type="SAM" id="MobiDB-lite"/>
    </source>
</evidence>
<feature type="domain" description="FERM" evidence="10">
    <location>
        <begin position="240"/>
        <end position="565"/>
    </location>
</feature>
<dbReference type="InterPro" id="IPR000857">
    <property type="entry name" value="MyTH4_dom"/>
</dbReference>
<keyword evidence="3" id="KW-0963">Cytoplasm</keyword>
<evidence type="ECO:0000259" key="12">
    <source>
        <dbReference type="PROSITE" id="PS51016"/>
    </source>
</evidence>
<evidence type="ECO:0000259" key="11">
    <source>
        <dbReference type="PROSITE" id="PS50200"/>
    </source>
</evidence>
<keyword evidence="4" id="KW-0677">Repeat</keyword>
<name>G5A3F8_PHYSP</name>
<dbReference type="InterPro" id="IPR019748">
    <property type="entry name" value="FERM_central"/>
</dbReference>
<evidence type="ECO:0000256" key="2">
    <source>
        <dbReference type="ARBA" id="ARBA00008314"/>
    </source>
</evidence>
<keyword evidence="8" id="KW-0009">Actin-binding</keyword>
<dbReference type="AlphaFoldDB" id="G5A3F8"/>
<dbReference type="Gene3D" id="3.10.20.90">
    <property type="entry name" value="Phosphatidylinositol 3-kinase Catalytic Subunit, Chain A, domain 1"/>
    <property type="match status" value="1"/>
</dbReference>
<dbReference type="InterPro" id="IPR011993">
    <property type="entry name" value="PH-like_dom_sf"/>
</dbReference>
<dbReference type="OMA" id="TLFHVRN"/>
<dbReference type="Gene3D" id="2.30.29.30">
    <property type="entry name" value="Pleckstrin-homology domain (PH domain)/Phosphotyrosine-binding domain (PTB)"/>
    <property type="match status" value="1"/>
</dbReference>
<dbReference type="InterPro" id="IPR000159">
    <property type="entry name" value="RA_dom"/>
</dbReference>
<keyword evidence="7" id="KW-0505">Motor protein</keyword>
<dbReference type="SMART" id="SM00139">
    <property type="entry name" value="MyTH4"/>
    <property type="match status" value="1"/>
</dbReference>
<dbReference type="InterPro" id="IPR029071">
    <property type="entry name" value="Ubiquitin-like_domsf"/>
</dbReference>
<dbReference type="KEGG" id="psoj:PHYSODRAFT_523023"/>
<evidence type="ECO:0000256" key="6">
    <source>
        <dbReference type="ARBA" id="ARBA00022840"/>
    </source>
</evidence>
<dbReference type="SMR" id="G5A3F8"/>
<dbReference type="STRING" id="1094619.G5A3F8"/>
<dbReference type="PROSITE" id="PS51016">
    <property type="entry name" value="MYTH4"/>
    <property type="match status" value="1"/>
</dbReference>
<dbReference type="InterPro" id="IPR000299">
    <property type="entry name" value="FERM_domain"/>
</dbReference>
<keyword evidence="14" id="KW-1185">Reference proteome</keyword>
<dbReference type="CDD" id="cd14473">
    <property type="entry name" value="FERM_B-lobe"/>
    <property type="match status" value="1"/>
</dbReference>
<evidence type="ECO:0000313" key="14">
    <source>
        <dbReference type="Proteomes" id="UP000002640"/>
    </source>
</evidence>
<dbReference type="SMART" id="SM00295">
    <property type="entry name" value="B41"/>
    <property type="match status" value="1"/>
</dbReference>
<dbReference type="InterPro" id="IPR035963">
    <property type="entry name" value="FERM_2"/>
</dbReference>
<dbReference type="EMBL" id="JH159159">
    <property type="protein sequence ID" value="EGZ10174.1"/>
    <property type="molecule type" value="Genomic_DNA"/>
</dbReference>
<keyword evidence="6" id="KW-0067">ATP-binding</keyword>
<dbReference type="InterPro" id="IPR014352">
    <property type="entry name" value="FERM/acyl-CoA-bd_prot_sf"/>
</dbReference>
<feature type="region of interest" description="Disordered" evidence="9">
    <location>
        <begin position="319"/>
        <end position="338"/>
    </location>
</feature>
<sequence>MPFDQLPHLSPEPLHPKKISTTSKFKERQAALDPAPQVATLFDVHPLLEFARTHFNLTAPRASPFHKPVEFDLTKRLEWDKKVISTPLTRLPKDQAAIAVQAFRNVSGFMGNRASGKNQIDHCFKLLRNVVPRSPALKDEIYCQLCKQLTRNPSSNAVMNGWLLLNACLVTFPPSAPLAESLERFISVHIGAGGDSEASSEVSAYALEALTSLRCCATKGERKEIPSAAELRALQRHALNDITVMLADGSVLAMQVSAWTTSRDLAGLVARKLGVCHEKAFALFETNDEGEEHLVPDNERVMDLYAEWERTHVDVNDLKQKKKRKTTKSENPTGETKAPEVEGYHLTYKAYLWVHVDDETAADVGLYYLQAVHNVLSGRYVCDITVAVELAGYQLYCKLGNDATPELANLTNEINEYIPGPLLSSTNRSAVAEQVLSSYKSFMNSWCVQSTQQARLAYLRLCKRQPFYGLTLFHVRNYRQLAVLPSRVILAINDMGVSVLGADSDEVLAMFPYADIASWGYSANSFVFVVIRGTEETEYSFKTTQQGKSINDNVAAYVNYIISLTTFESE</sequence>
<keyword evidence="5" id="KW-0547">Nucleotide-binding</keyword>
<dbReference type="Gene3D" id="1.25.40.530">
    <property type="entry name" value="MyTH4 domain"/>
    <property type="match status" value="1"/>
</dbReference>
<gene>
    <name evidence="13" type="ORF">PHYSODRAFT_523023</name>
</gene>
<dbReference type="InterPro" id="IPR002404">
    <property type="entry name" value="IRS_PTB"/>
</dbReference>
<dbReference type="PANTHER" id="PTHR22692">
    <property type="entry name" value="MYOSIN VII, XV"/>
    <property type="match status" value="1"/>
</dbReference>
<organism evidence="13 14">
    <name type="scientific">Phytophthora sojae (strain P6497)</name>
    <name type="common">Soybean stem and root rot agent</name>
    <name type="synonym">Phytophthora megasperma f. sp. glycines</name>
    <dbReference type="NCBI Taxonomy" id="1094619"/>
    <lineage>
        <taxon>Eukaryota</taxon>
        <taxon>Sar</taxon>
        <taxon>Stramenopiles</taxon>
        <taxon>Oomycota</taxon>
        <taxon>Peronosporomycetes</taxon>
        <taxon>Peronosporales</taxon>
        <taxon>Peronosporaceae</taxon>
        <taxon>Phytophthora</taxon>
    </lineage>
</organism>
<dbReference type="GO" id="GO:0005856">
    <property type="term" value="C:cytoskeleton"/>
    <property type="evidence" value="ECO:0007669"/>
    <property type="project" value="InterPro"/>
</dbReference>
<dbReference type="Pfam" id="PF00373">
    <property type="entry name" value="FERM_M"/>
    <property type="match status" value="1"/>
</dbReference>
<evidence type="ECO:0000313" key="13">
    <source>
        <dbReference type="EMBL" id="EGZ10174.1"/>
    </source>
</evidence>
<evidence type="ECO:0000256" key="1">
    <source>
        <dbReference type="ARBA" id="ARBA00004496"/>
    </source>
</evidence>
<dbReference type="SUPFAM" id="SSF47031">
    <property type="entry name" value="Second domain of FERM"/>
    <property type="match status" value="1"/>
</dbReference>
<evidence type="ECO:0008006" key="15">
    <source>
        <dbReference type="Google" id="ProtNLM"/>
    </source>
</evidence>
<dbReference type="SUPFAM" id="SSF50729">
    <property type="entry name" value="PH domain-like"/>
    <property type="match status" value="1"/>
</dbReference>
<evidence type="ECO:0000256" key="3">
    <source>
        <dbReference type="ARBA" id="ARBA00022490"/>
    </source>
</evidence>
<dbReference type="PANTHER" id="PTHR22692:SF33">
    <property type="entry name" value="MYOSIN"/>
    <property type="match status" value="1"/>
</dbReference>
<dbReference type="InterPro" id="IPR051567">
    <property type="entry name" value="Unconventional_Myosin_ATPase"/>
</dbReference>
<evidence type="ECO:0000256" key="5">
    <source>
        <dbReference type="ARBA" id="ARBA00022741"/>
    </source>
</evidence>
<dbReference type="Pfam" id="PF02174">
    <property type="entry name" value="IRS"/>
    <property type="match status" value="1"/>
</dbReference>
<dbReference type="SUPFAM" id="SSF54236">
    <property type="entry name" value="Ubiquitin-like"/>
    <property type="match status" value="1"/>
</dbReference>
<dbReference type="GeneID" id="20660587"/>
<feature type="domain" description="MyTH4" evidence="12">
    <location>
        <begin position="79"/>
        <end position="235"/>
    </location>
</feature>
<dbReference type="Pfam" id="PF00784">
    <property type="entry name" value="MyTH4"/>
    <property type="match status" value="1"/>
</dbReference>
<comment type="subcellular location">
    <subcellularLocation>
        <location evidence="1">Cytoplasm</location>
    </subcellularLocation>
</comment>
<evidence type="ECO:0000259" key="10">
    <source>
        <dbReference type="PROSITE" id="PS50057"/>
    </source>
</evidence>
<dbReference type="GO" id="GO:0005524">
    <property type="term" value="F:ATP binding"/>
    <property type="evidence" value="ECO:0007669"/>
    <property type="project" value="UniProtKB-KW"/>
</dbReference>
<dbReference type="Gene3D" id="1.20.80.10">
    <property type="match status" value="1"/>
</dbReference>
<dbReference type="GO" id="GO:0007165">
    <property type="term" value="P:signal transduction"/>
    <property type="evidence" value="ECO:0007669"/>
    <property type="project" value="InterPro"/>
</dbReference>
<accession>G5A3F8</accession>
<reference evidence="13 14" key="1">
    <citation type="journal article" date="2006" name="Science">
        <title>Phytophthora genome sequences uncover evolutionary origins and mechanisms of pathogenesis.</title>
        <authorList>
            <person name="Tyler B.M."/>
            <person name="Tripathy S."/>
            <person name="Zhang X."/>
            <person name="Dehal P."/>
            <person name="Jiang R.H."/>
            <person name="Aerts A."/>
            <person name="Arredondo F.D."/>
            <person name="Baxter L."/>
            <person name="Bensasson D."/>
            <person name="Beynon J.L."/>
            <person name="Chapman J."/>
            <person name="Damasceno C.M."/>
            <person name="Dorrance A.E."/>
            <person name="Dou D."/>
            <person name="Dickerman A.W."/>
            <person name="Dubchak I.L."/>
            <person name="Garbelotto M."/>
            <person name="Gijzen M."/>
            <person name="Gordon S.G."/>
            <person name="Govers F."/>
            <person name="Grunwald N.J."/>
            <person name="Huang W."/>
            <person name="Ivors K.L."/>
            <person name="Jones R.W."/>
            <person name="Kamoun S."/>
            <person name="Krampis K."/>
            <person name="Lamour K.H."/>
            <person name="Lee M.K."/>
            <person name="McDonald W.H."/>
            <person name="Medina M."/>
            <person name="Meijer H.J."/>
            <person name="Nordberg E.K."/>
            <person name="Maclean D.J."/>
            <person name="Ospina-Giraldo M.D."/>
            <person name="Morris P.F."/>
            <person name="Phuntumart V."/>
            <person name="Putnam N.H."/>
            <person name="Rash S."/>
            <person name="Rose J.K."/>
            <person name="Sakihama Y."/>
            <person name="Salamov A.A."/>
            <person name="Savidor A."/>
            <person name="Scheuring C.F."/>
            <person name="Smith B.M."/>
            <person name="Sobral B.W."/>
            <person name="Terry A."/>
            <person name="Torto-Alalibo T.A."/>
            <person name="Win J."/>
            <person name="Xu Z."/>
            <person name="Zhang H."/>
            <person name="Grigoriev I.V."/>
            <person name="Rokhsar D.S."/>
            <person name="Boore J.L."/>
        </authorList>
    </citation>
    <scope>NUCLEOTIDE SEQUENCE [LARGE SCALE GENOMIC DNA]</scope>
    <source>
        <strain evidence="13 14">P6497</strain>
    </source>
</reference>
<proteinExistence type="inferred from homology"/>
<feature type="domain" description="Ras-associating" evidence="11">
    <location>
        <begin position="242"/>
        <end position="324"/>
    </location>
</feature>
<dbReference type="InParanoid" id="G5A3F8"/>
<evidence type="ECO:0000256" key="8">
    <source>
        <dbReference type="ARBA" id="ARBA00023203"/>
    </source>
</evidence>
<dbReference type="Pfam" id="PF21989">
    <property type="entry name" value="RA_2"/>
    <property type="match status" value="1"/>
</dbReference>
<dbReference type="PROSITE" id="PS50057">
    <property type="entry name" value="FERM_3"/>
    <property type="match status" value="1"/>
</dbReference>